<keyword evidence="4" id="KW-1185">Reference proteome</keyword>
<keyword evidence="2" id="KW-0812">Transmembrane</keyword>
<evidence type="ECO:0000313" key="4">
    <source>
        <dbReference type="Proteomes" id="UP001620645"/>
    </source>
</evidence>
<dbReference type="EMBL" id="JBICCN010000118">
    <property type="protein sequence ID" value="KAL3092759.1"/>
    <property type="molecule type" value="Genomic_DNA"/>
</dbReference>
<feature type="transmembrane region" description="Helical" evidence="2">
    <location>
        <begin position="130"/>
        <end position="150"/>
    </location>
</feature>
<protein>
    <submittedName>
        <fullName evidence="3">Uncharacterized protein</fullName>
    </submittedName>
</protein>
<dbReference type="Proteomes" id="UP001620645">
    <property type="component" value="Unassembled WGS sequence"/>
</dbReference>
<proteinExistence type="predicted"/>
<reference evidence="3 4" key="1">
    <citation type="submission" date="2024-10" db="EMBL/GenBank/DDBJ databases">
        <authorList>
            <person name="Kim D."/>
        </authorList>
    </citation>
    <scope>NUCLEOTIDE SEQUENCE [LARGE SCALE GENOMIC DNA]</scope>
    <source>
        <strain evidence="3">Taebaek</strain>
    </source>
</reference>
<organism evidence="3 4">
    <name type="scientific">Heterodera schachtii</name>
    <name type="common">Sugarbeet cyst nematode worm</name>
    <name type="synonym">Tylenchus schachtii</name>
    <dbReference type="NCBI Taxonomy" id="97005"/>
    <lineage>
        <taxon>Eukaryota</taxon>
        <taxon>Metazoa</taxon>
        <taxon>Ecdysozoa</taxon>
        <taxon>Nematoda</taxon>
        <taxon>Chromadorea</taxon>
        <taxon>Rhabditida</taxon>
        <taxon>Tylenchina</taxon>
        <taxon>Tylenchomorpha</taxon>
        <taxon>Tylenchoidea</taxon>
        <taxon>Heteroderidae</taxon>
        <taxon>Heteroderinae</taxon>
        <taxon>Heterodera</taxon>
    </lineage>
</organism>
<comment type="caution">
    <text evidence="3">The sequence shown here is derived from an EMBL/GenBank/DDBJ whole genome shotgun (WGS) entry which is preliminary data.</text>
</comment>
<evidence type="ECO:0000256" key="2">
    <source>
        <dbReference type="SAM" id="Phobius"/>
    </source>
</evidence>
<gene>
    <name evidence="3" type="ORF">niasHS_007968</name>
</gene>
<evidence type="ECO:0000256" key="1">
    <source>
        <dbReference type="SAM" id="MobiDB-lite"/>
    </source>
</evidence>
<sequence>MEAQFNRKHGARFRSFNVGDQIFARHKKGEDWRTGKISERNGVIYAVNFTENSTGRFHANQLHARVIEDEDIPHPLDVLNDTFGLEPPPRRSTRTRASADDQSAPAQIRLCTDQGGKVINLKGEALGRHLNVIIFGILFISISVPHTIVYPH</sequence>
<name>A0ABD2JQ70_HETSC</name>
<keyword evidence="2" id="KW-1133">Transmembrane helix</keyword>
<dbReference type="AlphaFoldDB" id="A0ABD2JQ70"/>
<feature type="region of interest" description="Disordered" evidence="1">
    <location>
        <begin position="82"/>
        <end position="105"/>
    </location>
</feature>
<keyword evidence="2" id="KW-0472">Membrane</keyword>
<accession>A0ABD2JQ70</accession>
<evidence type="ECO:0000313" key="3">
    <source>
        <dbReference type="EMBL" id="KAL3092759.1"/>
    </source>
</evidence>